<dbReference type="GO" id="GO:0016887">
    <property type="term" value="F:ATP hydrolysis activity"/>
    <property type="evidence" value="ECO:0007669"/>
    <property type="project" value="InterPro"/>
</dbReference>
<dbReference type="Proteomes" id="UP000678679">
    <property type="component" value="Chromosome 1"/>
</dbReference>
<dbReference type="InterPro" id="IPR027417">
    <property type="entry name" value="P-loop_NTPase"/>
</dbReference>
<dbReference type="RefSeq" id="WP_169663084.1">
    <property type="nucleotide sequence ID" value="NZ_CP076132.1"/>
</dbReference>
<organism evidence="2 3">
    <name type="scientific">Flammeovirga yaeyamensis</name>
    <dbReference type="NCBI Taxonomy" id="367791"/>
    <lineage>
        <taxon>Bacteria</taxon>
        <taxon>Pseudomonadati</taxon>
        <taxon>Bacteroidota</taxon>
        <taxon>Cytophagia</taxon>
        <taxon>Cytophagales</taxon>
        <taxon>Flammeovirgaceae</taxon>
        <taxon>Flammeovirga</taxon>
    </lineage>
</organism>
<keyword evidence="3" id="KW-1185">Reference proteome</keyword>
<protein>
    <submittedName>
        <fullName evidence="2">AAA family ATPase</fullName>
    </submittedName>
</protein>
<evidence type="ECO:0000313" key="3">
    <source>
        <dbReference type="Proteomes" id="UP000678679"/>
    </source>
</evidence>
<evidence type="ECO:0000313" key="2">
    <source>
        <dbReference type="EMBL" id="QWG00521.1"/>
    </source>
</evidence>
<evidence type="ECO:0000259" key="1">
    <source>
        <dbReference type="Pfam" id="PF13304"/>
    </source>
</evidence>
<dbReference type="AlphaFoldDB" id="A0AAX1N2D8"/>
<dbReference type="Gene3D" id="3.40.50.300">
    <property type="entry name" value="P-loop containing nucleotide triphosphate hydrolases"/>
    <property type="match status" value="1"/>
</dbReference>
<accession>A0AAX1N2D8</accession>
<reference evidence="2 3" key="1">
    <citation type="submission" date="2021-05" db="EMBL/GenBank/DDBJ databases">
        <title>Comparative genomic studies on the polysaccharide-degrading batcterial strains of the Flammeovirga genus.</title>
        <authorList>
            <person name="Zewei F."/>
            <person name="Zheng Z."/>
            <person name="Yu L."/>
            <person name="Ruyue G."/>
            <person name="Yanhong M."/>
            <person name="Yuanyuan C."/>
            <person name="Jingyan G."/>
            <person name="Wenjun H."/>
        </authorList>
    </citation>
    <scope>NUCLEOTIDE SEQUENCE [LARGE SCALE GENOMIC DNA]</scope>
    <source>
        <strain evidence="2 3">NBRC:100898</strain>
    </source>
</reference>
<dbReference type="GO" id="GO:0005524">
    <property type="term" value="F:ATP binding"/>
    <property type="evidence" value="ECO:0007669"/>
    <property type="project" value="InterPro"/>
</dbReference>
<dbReference type="Pfam" id="PF13304">
    <property type="entry name" value="AAA_21"/>
    <property type="match status" value="1"/>
</dbReference>
<proteinExistence type="predicted"/>
<dbReference type="PANTHER" id="PTHR43581">
    <property type="entry name" value="ATP/GTP PHOSPHATASE"/>
    <property type="match status" value="1"/>
</dbReference>
<feature type="domain" description="ATPase AAA-type core" evidence="1">
    <location>
        <begin position="37"/>
        <end position="354"/>
    </location>
</feature>
<dbReference type="SUPFAM" id="SSF52540">
    <property type="entry name" value="P-loop containing nucleoside triphosphate hydrolases"/>
    <property type="match status" value="1"/>
</dbReference>
<dbReference type="PANTHER" id="PTHR43581:SF2">
    <property type="entry name" value="EXCINUCLEASE ATPASE SUBUNIT"/>
    <property type="match status" value="1"/>
</dbReference>
<sequence>MEKHNLPFTLKEFYIENFQGIKSLHIKELPPNANWIFLTGENGYGKTSILRGITIGLNGPKDLNDSDKLLWSKEEITKIELAINHRNKNNGDTKVRWVYKDNKVKYSTIPLAAYGPIRIPIDNVSSNNFKSNIKSLFTTEPDLLYPIEEDLKDLYNERLSKEKGAINDYYKIIISDMVNNNFKINLNEILSKFKDNDLIYSYISKVNIQLKEEVLKDPIDKISDPDDFQNYLNNYSYPDDKFELISKFLVELMDNILEIKVDNKNLIFIEKNDPKTPKKSNQLASGNRMLLSWVGDMLYRLGIDRISKPKDVEGIVIIDELDLHLHPKWQFRLPKILSKYLPNVQFIASTHSPLPLIDAPENSVFLKVNRSIENGITLDRWDNKIEINKLLPNSILTSPLFDLDNISSTQTHISEISTEDEFEEAIYNKVLKRKIQELNKQIND</sequence>
<gene>
    <name evidence="2" type="ORF">KMW28_12745</name>
</gene>
<dbReference type="KEGG" id="fya:KMW28_12745"/>
<dbReference type="InterPro" id="IPR051396">
    <property type="entry name" value="Bact_Antivir_Def_Nuclease"/>
</dbReference>
<dbReference type="InterPro" id="IPR003959">
    <property type="entry name" value="ATPase_AAA_core"/>
</dbReference>
<name>A0AAX1N2D8_9BACT</name>
<dbReference type="EMBL" id="CP076132">
    <property type="protein sequence ID" value="QWG00521.1"/>
    <property type="molecule type" value="Genomic_DNA"/>
</dbReference>